<keyword evidence="1" id="KW-0472">Membrane</keyword>
<gene>
    <name evidence="2" type="ORF">WH96_09965</name>
</gene>
<keyword evidence="1" id="KW-1133">Transmembrane helix</keyword>
<proteinExistence type="predicted"/>
<evidence type="ECO:0000313" key="2">
    <source>
        <dbReference type="EMBL" id="KLN60792.1"/>
    </source>
</evidence>
<accession>A0A0H2MJ60</accession>
<sequence>MDGLEKQISLFSYRIRMCLFALLGVIVIATVLGLTLDKGALWVGIEGINLGFVSGEEIVLDEEMDLPELPDYLFYGDMVLLAVTVLFYGLLIFQLERLFAAYQKGELFTPMNARRIRNVGLLFCSAALIGFLDSLNQLYLMQEIMGMSADEGFEDGWEIVSEVHLPIPFLLGGLAIILIARVMEKGALLQDEMDHLI</sequence>
<protein>
    <recommendedName>
        <fullName evidence="4">DUF2975 domain-containing protein</fullName>
    </recommendedName>
</protein>
<keyword evidence="1" id="KW-0812">Transmembrane</keyword>
<feature type="transmembrane region" description="Helical" evidence="1">
    <location>
        <begin position="17"/>
        <end position="36"/>
    </location>
</feature>
<evidence type="ECO:0000313" key="3">
    <source>
        <dbReference type="Proteomes" id="UP000035444"/>
    </source>
</evidence>
<dbReference type="AlphaFoldDB" id="A0A0H2MJ60"/>
<name>A0A0H2MJ60_9PROT</name>
<feature type="transmembrane region" description="Helical" evidence="1">
    <location>
        <begin position="72"/>
        <end position="95"/>
    </location>
</feature>
<comment type="caution">
    <text evidence="2">The sequence shown here is derived from an EMBL/GenBank/DDBJ whole genome shotgun (WGS) entry which is preliminary data.</text>
</comment>
<organism evidence="2 3">
    <name type="scientific">Kiloniella spongiae</name>
    <dbReference type="NCBI Taxonomy" id="1489064"/>
    <lineage>
        <taxon>Bacteria</taxon>
        <taxon>Pseudomonadati</taxon>
        <taxon>Pseudomonadota</taxon>
        <taxon>Alphaproteobacteria</taxon>
        <taxon>Rhodospirillales</taxon>
        <taxon>Kiloniellaceae</taxon>
        <taxon>Kiloniella</taxon>
    </lineage>
</organism>
<dbReference type="STRING" id="1489064.WH96_09965"/>
<feature type="transmembrane region" description="Helical" evidence="1">
    <location>
        <begin position="116"/>
        <end position="132"/>
    </location>
</feature>
<dbReference type="EMBL" id="LAQL01000006">
    <property type="protein sequence ID" value="KLN60792.1"/>
    <property type="molecule type" value="Genomic_DNA"/>
</dbReference>
<evidence type="ECO:0008006" key="4">
    <source>
        <dbReference type="Google" id="ProtNLM"/>
    </source>
</evidence>
<feature type="transmembrane region" description="Helical" evidence="1">
    <location>
        <begin position="163"/>
        <end position="183"/>
    </location>
</feature>
<keyword evidence="3" id="KW-1185">Reference proteome</keyword>
<reference evidence="2 3" key="1">
    <citation type="submission" date="2015-03" db="EMBL/GenBank/DDBJ databases">
        <title>Genome Sequence of Kiloniella spongiae MEBiC09566, isolated from a marine sponge.</title>
        <authorList>
            <person name="Shao Z."/>
            <person name="Wang L."/>
            <person name="Li X."/>
        </authorList>
    </citation>
    <scope>NUCLEOTIDE SEQUENCE [LARGE SCALE GENOMIC DNA]</scope>
    <source>
        <strain evidence="2 3">MEBiC09566</strain>
    </source>
</reference>
<dbReference type="Proteomes" id="UP000035444">
    <property type="component" value="Unassembled WGS sequence"/>
</dbReference>
<dbReference type="RefSeq" id="WP_047764006.1">
    <property type="nucleotide sequence ID" value="NZ_LAQL01000006.1"/>
</dbReference>
<evidence type="ECO:0000256" key="1">
    <source>
        <dbReference type="SAM" id="Phobius"/>
    </source>
</evidence>